<dbReference type="InterPro" id="IPR029058">
    <property type="entry name" value="AB_hydrolase_fold"/>
</dbReference>
<feature type="domain" description="AB hydrolase-1" evidence="2">
    <location>
        <begin position="114"/>
        <end position="220"/>
    </location>
</feature>
<name>A0A4Q2SU65_9ACTN</name>
<sequence length="329" mass="34743">MGATSSSETTGASVVSRRGVGMPPVNTTSGPRRTQSEGCPPFHGGSGLGSMTVTQRTVADFLTPEGFSQPSVSAVLREGSVVTEAGRYAVQAFGSRGARRRTPYGSRPARMTEPVLLVPGFLAGDSSLGPMSRSLRHEGFRTYRADIRANVGCTLAAAAQLEERLEEITQRRGSRVRIVGHSLGGMLARGVAARRPDLVAGIVTMGSPMLAPGAHHRSLTRSVDLLVRLNRAGMRNLMAEDCVAGHCAQESFAQARAELPPGVDFTAIYSRRDGIVDWRACIDPVARAVEVRSSHVGMAFDPTVIAAVSAALRPVVVASVVEVERGDIA</sequence>
<proteinExistence type="predicted"/>
<dbReference type="EMBL" id="SDWV01000013">
    <property type="protein sequence ID" value="RYC09546.1"/>
    <property type="molecule type" value="Genomic_DNA"/>
</dbReference>
<organism evidence="3 4">
    <name type="scientific">Nocardioides zhouii</name>
    <dbReference type="NCBI Taxonomy" id="1168729"/>
    <lineage>
        <taxon>Bacteria</taxon>
        <taxon>Bacillati</taxon>
        <taxon>Actinomycetota</taxon>
        <taxon>Actinomycetes</taxon>
        <taxon>Propionibacteriales</taxon>
        <taxon>Nocardioidaceae</taxon>
        <taxon>Nocardioides</taxon>
    </lineage>
</organism>
<dbReference type="GO" id="GO:0016787">
    <property type="term" value="F:hydrolase activity"/>
    <property type="evidence" value="ECO:0007669"/>
    <property type="project" value="UniProtKB-KW"/>
</dbReference>
<dbReference type="PANTHER" id="PTHR37946:SF1">
    <property type="entry name" value="SLL1969 PROTEIN"/>
    <property type="match status" value="1"/>
</dbReference>
<evidence type="ECO:0000313" key="3">
    <source>
        <dbReference type="EMBL" id="RYC09546.1"/>
    </source>
</evidence>
<accession>A0A4Q2SU65</accession>
<evidence type="ECO:0000259" key="2">
    <source>
        <dbReference type="Pfam" id="PF00561"/>
    </source>
</evidence>
<feature type="region of interest" description="Disordered" evidence="1">
    <location>
        <begin position="1"/>
        <end position="50"/>
    </location>
</feature>
<dbReference type="InterPro" id="IPR000073">
    <property type="entry name" value="AB_hydrolase_1"/>
</dbReference>
<feature type="compositionally biased region" description="Polar residues" evidence="1">
    <location>
        <begin position="25"/>
        <end position="37"/>
    </location>
</feature>
<dbReference type="Proteomes" id="UP000291101">
    <property type="component" value="Unassembled WGS sequence"/>
</dbReference>
<keyword evidence="3" id="KW-0378">Hydrolase</keyword>
<evidence type="ECO:0000313" key="4">
    <source>
        <dbReference type="Proteomes" id="UP000291101"/>
    </source>
</evidence>
<dbReference type="PANTHER" id="PTHR37946">
    <property type="entry name" value="SLL1969 PROTEIN"/>
    <property type="match status" value="1"/>
</dbReference>
<gene>
    <name evidence="3" type="ORF">EUA94_13380</name>
</gene>
<dbReference type="Pfam" id="PF00561">
    <property type="entry name" value="Abhydrolase_1"/>
    <property type="match status" value="1"/>
</dbReference>
<keyword evidence="4" id="KW-1185">Reference proteome</keyword>
<dbReference type="Gene3D" id="3.40.50.1820">
    <property type="entry name" value="alpha/beta hydrolase"/>
    <property type="match status" value="1"/>
</dbReference>
<dbReference type="AlphaFoldDB" id="A0A4Q2SU65"/>
<feature type="compositionally biased region" description="Low complexity" evidence="1">
    <location>
        <begin position="1"/>
        <end position="16"/>
    </location>
</feature>
<dbReference type="OrthoDB" id="8871309at2"/>
<comment type="caution">
    <text evidence="3">The sequence shown here is derived from an EMBL/GenBank/DDBJ whole genome shotgun (WGS) entry which is preliminary data.</text>
</comment>
<dbReference type="SUPFAM" id="SSF53474">
    <property type="entry name" value="alpha/beta-Hydrolases"/>
    <property type="match status" value="1"/>
</dbReference>
<reference evidence="3 4" key="1">
    <citation type="submission" date="2019-01" db="EMBL/GenBank/DDBJ databases">
        <title>Novel species of Nocardioides.</title>
        <authorList>
            <person name="Liu Q."/>
            <person name="X Y.-H."/>
        </authorList>
    </citation>
    <scope>NUCLEOTIDE SEQUENCE [LARGE SCALE GENOMIC DNA]</scope>
    <source>
        <strain evidence="3 4">HLT2-9</strain>
    </source>
</reference>
<protein>
    <submittedName>
        <fullName evidence="3">Alpha/beta fold hydrolase</fullName>
    </submittedName>
</protein>
<evidence type="ECO:0000256" key="1">
    <source>
        <dbReference type="SAM" id="MobiDB-lite"/>
    </source>
</evidence>